<proteinExistence type="predicted"/>
<evidence type="ECO:0000256" key="1">
    <source>
        <dbReference type="SAM" id="Phobius"/>
    </source>
</evidence>
<dbReference type="AlphaFoldDB" id="A0AAN9JXQ8"/>
<accession>A0AAN9JXQ8</accession>
<keyword evidence="3" id="KW-1185">Reference proteome</keyword>
<protein>
    <submittedName>
        <fullName evidence="2">Uncharacterized protein</fullName>
    </submittedName>
</protein>
<keyword evidence="1" id="KW-0472">Membrane</keyword>
<name>A0AAN9JXQ8_CANGL</name>
<keyword evidence="1" id="KW-1133">Transmembrane helix</keyword>
<dbReference type="Proteomes" id="UP001367508">
    <property type="component" value="Unassembled WGS sequence"/>
</dbReference>
<keyword evidence="1" id="KW-0812">Transmembrane</keyword>
<reference evidence="2 3" key="1">
    <citation type="submission" date="2024-01" db="EMBL/GenBank/DDBJ databases">
        <title>The genomes of 5 underutilized Papilionoideae crops provide insights into root nodulation and disease resistanc.</title>
        <authorList>
            <person name="Jiang F."/>
        </authorList>
    </citation>
    <scope>NUCLEOTIDE SEQUENCE [LARGE SCALE GENOMIC DNA]</scope>
    <source>
        <strain evidence="2">LVBAO_FW01</strain>
        <tissue evidence="2">Leaves</tissue>
    </source>
</reference>
<evidence type="ECO:0000313" key="3">
    <source>
        <dbReference type="Proteomes" id="UP001367508"/>
    </source>
</evidence>
<sequence length="83" mass="9035">MDQFSSFWSELCNLPCTDNTVSVSDSTHCRSQGKISEAICYTDVFFALTIPMGIGIVIGINNVNDESSPTPLIVECCIGRDLN</sequence>
<feature type="transmembrane region" description="Helical" evidence="1">
    <location>
        <begin position="38"/>
        <end position="60"/>
    </location>
</feature>
<organism evidence="2 3">
    <name type="scientific">Canavalia gladiata</name>
    <name type="common">Sword bean</name>
    <name type="synonym">Dolichos gladiatus</name>
    <dbReference type="NCBI Taxonomy" id="3824"/>
    <lineage>
        <taxon>Eukaryota</taxon>
        <taxon>Viridiplantae</taxon>
        <taxon>Streptophyta</taxon>
        <taxon>Embryophyta</taxon>
        <taxon>Tracheophyta</taxon>
        <taxon>Spermatophyta</taxon>
        <taxon>Magnoliopsida</taxon>
        <taxon>eudicotyledons</taxon>
        <taxon>Gunneridae</taxon>
        <taxon>Pentapetalae</taxon>
        <taxon>rosids</taxon>
        <taxon>fabids</taxon>
        <taxon>Fabales</taxon>
        <taxon>Fabaceae</taxon>
        <taxon>Papilionoideae</taxon>
        <taxon>50 kb inversion clade</taxon>
        <taxon>NPAAA clade</taxon>
        <taxon>indigoferoid/millettioid clade</taxon>
        <taxon>Phaseoleae</taxon>
        <taxon>Canavalia</taxon>
    </lineage>
</organism>
<gene>
    <name evidence="2" type="ORF">VNO77_44838</name>
</gene>
<evidence type="ECO:0000313" key="2">
    <source>
        <dbReference type="EMBL" id="KAK7306878.1"/>
    </source>
</evidence>
<comment type="caution">
    <text evidence="2">The sequence shown here is derived from an EMBL/GenBank/DDBJ whole genome shotgun (WGS) entry which is preliminary data.</text>
</comment>
<dbReference type="EMBL" id="JAYMYQ010000011">
    <property type="protein sequence ID" value="KAK7306878.1"/>
    <property type="molecule type" value="Genomic_DNA"/>
</dbReference>